<sequence length="84" mass="10006">MFKVKDDGYYVVDHIIIPNMKWYENSSDEYKEYYETIYVTDGEKLYKEVEGKLEECTVKEVLERNIEGTTIKKCKVDVFFTGNL</sequence>
<reference evidence="1" key="1">
    <citation type="journal article" date="2021" name="Proc. Natl. Acad. Sci. U.S.A.">
        <title>A Catalog of Tens of Thousands of Viruses from Human Metagenomes Reveals Hidden Associations with Chronic Diseases.</title>
        <authorList>
            <person name="Tisza M.J."/>
            <person name="Buck C.B."/>
        </authorList>
    </citation>
    <scope>NUCLEOTIDE SEQUENCE</scope>
    <source>
        <strain evidence="1">CtML55</strain>
    </source>
</reference>
<organism evidence="1">
    <name type="scientific">virus sp. ctML55</name>
    <dbReference type="NCBI Taxonomy" id="2827627"/>
    <lineage>
        <taxon>Viruses</taxon>
    </lineage>
</organism>
<protein>
    <submittedName>
        <fullName evidence="1">Uncharacterized protein</fullName>
    </submittedName>
</protein>
<dbReference type="EMBL" id="BK059105">
    <property type="protein sequence ID" value="DAE31163.1"/>
    <property type="molecule type" value="Genomic_DNA"/>
</dbReference>
<accession>A0A8S5RJ13</accession>
<name>A0A8S5RJ13_9VIRU</name>
<evidence type="ECO:0000313" key="1">
    <source>
        <dbReference type="EMBL" id="DAE31163.1"/>
    </source>
</evidence>
<proteinExistence type="predicted"/>